<name>A0A5K1ITJ8_9ACTN</name>
<dbReference type="GO" id="GO:0008830">
    <property type="term" value="F:dTDP-4-dehydrorhamnose 3,5-epimerase activity"/>
    <property type="evidence" value="ECO:0007669"/>
    <property type="project" value="UniProtKB-UniRule"/>
</dbReference>
<comment type="function">
    <text evidence="4">Catalyzes the epimerization of the C3' and C5'positions of dTDP-6-deoxy-D-xylo-4-hexulose, forming dTDP-6-deoxy-L-lyxo-4-hexulose.</text>
</comment>
<comment type="subunit">
    <text evidence="4">Homodimer.</text>
</comment>
<comment type="catalytic activity">
    <reaction evidence="4">
        <text>dTDP-4-dehydro-6-deoxy-alpha-D-glucose = dTDP-4-dehydro-beta-L-rhamnose</text>
        <dbReference type="Rhea" id="RHEA:16969"/>
        <dbReference type="ChEBI" id="CHEBI:57649"/>
        <dbReference type="ChEBI" id="CHEBI:62830"/>
        <dbReference type="EC" id="5.1.3.13"/>
    </reaction>
</comment>
<evidence type="ECO:0000256" key="1">
    <source>
        <dbReference type="ARBA" id="ARBA00010154"/>
    </source>
</evidence>
<dbReference type="RefSeq" id="WP_226803224.1">
    <property type="nucleotide sequence ID" value="NZ_CABWIC010000007.1"/>
</dbReference>
<dbReference type="EMBL" id="CABWIC010000007">
    <property type="protein sequence ID" value="VWL92266.1"/>
    <property type="molecule type" value="Genomic_DNA"/>
</dbReference>
<dbReference type="Proteomes" id="UP000405524">
    <property type="component" value="Unassembled WGS sequence"/>
</dbReference>
<dbReference type="AlphaFoldDB" id="A0A5K1ITJ8"/>
<comment type="pathway">
    <text evidence="4">Carbohydrate biosynthesis; dTDP-L-rhamnose biosynthesis.</text>
</comment>
<dbReference type="SUPFAM" id="SSF51182">
    <property type="entry name" value="RmlC-like cupins"/>
    <property type="match status" value="1"/>
</dbReference>
<evidence type="ECO:0000313" key="6">
    <source>
        <dbReference type="Proteomes" id="UP000405524"/>
    </source>
</evidence>
<evidence type="ECO:0000256" key="4">
    <source>
        <dbReference type="RuleBase" id="RU364069"/>
    </source>
</evidence>
<dbReference type="CDD" id="cd00438">
    <property type="entry name" value="cupin_RmlC"/>
    <property type="match status" value="1"/>
</dbReference>
<feature type="site" description="Participates in a stacking interaction with the thymidine ring of dTDP-4-oxo-6-deoxyglucose" evidence="3">
    <location>
        <position position="145"/>
    </location>
</feature>
<dbReference type="GO" id="GO:0000271">
    <property type="term" value="P:polysaccharide biosynthetic process"/>
    <property type="evidence" value="ECO:0007669"/>
    <property type="project" value="TreeGrafter"/>
</dbReference>
<evidence type="ECO:0000313" key="5">
    <source>
        <dbReference type="EMBL" id="VWL92266.1"/>
    </source>
</evidence>
<feature type="active site" description="Proton donor" evidence="2">
    <location>
        <position position="139"/>
    </location>
</feature>
<dbReference type="Gene3D" id="2.60.120.10">
    <property type="entry name" value="Jelly Rolls"/>
    <property type="match status" value="1"/>
</dbReference>
<evidence type="ECO:0000256" key="2">
    <source>
        <dbReference type="PIRSR" id="PIRSR600888-1"/>
    </source>
</evidence>
<reference evidence="5 6" key="1">
    <citation type="submission" date="2019-10" db="EMBL/GenBank/DDBJ databases">
        <authorList>
            <person name="Wolf R A."/>
        </authorList>
    </citation>
    <scope>NUCLEOTIDE SEQUENCE [LARGE SCALE GENOMIC DNA]</scope>
    <source>
        <strain evidence="5">Collinsella_intestinalis_DSM_13632</strain>
    </source>
</reference>
<dbReference type="PANTHER" id="PTHR21047">
    <property type="entry name" value="DTDP-6-DEOXY-D-GLUCOSE-3,5 EPIMERASE"/>
    <property type="match status" value="1"/>
</dbReference>
<dbReference type="UniPathway" id="UPA00124"/>
<keyword evidence="4 5" id="KW-0413">Isomerase</keyword>
<dbReference type="InterPro" id="IPR014710">
    <property type="entry name" value="RmlC-like_jellyroll"/>
</dbReference>
<evidence type="ECO:0000256" key="3">
    <source>
        <dbReference type="PIRSR" id="PIRSR600888-3"/>
    </source>
</evidence>
<dbReference type="PANTHER" id="PTHR21047:SF2">
    <property type="entry name" value="THYMIDINE DIPHOSPHO-4-KETO-RHAMNOSE 3,5-EPIMERASE"/>
    <property type="match status" value="1"/>
</dbReference>
<dbReference type="GO" id="GO:0019305">
    <property type="term" value="P:dTDP-rhamnose biosynthetic process"/>
    <property type="evidence" value="ECO:0007669"/>
    <property type="project" value="UniProtKB-UniRule"/>
</dbReference>
<gene>
    <name evidence="5" type="primary">rmlC</name>
    <name evidence="5" type="ORF">JKKLCJKK_00522</name>
</gene>
<proteinExistence type="inferred from homology"/>
<dbReference type="GeneID" id="77465506"/>
<dbReference type="InterPro" id="IPR000888">
    <property type="entry name" value="RmlC-like"/>
</dbReference>
<dbReference type="EC" id="5.1.3.13" evidence="4"/>
<organism evidence="5 6">
    <name type="scientific">Collinsella intestinalis</name>
    <dbReference type="NCBI Taxonomy" id="147207"/>
    <lineage>
        <taxon>Bacteria</taxon>
        <taxon>Bacillati</taxon>
        <taxon>Actinomycetota</taxon>
        <taxon>Coriobacteriia</taxon>
        <taxon>Coriobacteriales</taxon>
        <taxon>Coriobacteriaceae</taxon>
        <taxon>Collinsella</taxon>
    </lineage>
</organism>
<sequence length="202" mass="22504">MSDAITSGNFTFSDTSIEGVKIVDVKAYGDARGYFMETYKQPDFEAGGIGCTFVQDNQSSSTRGVLRGLHFQIQHPQSKLVRVVSGRVFDVAVDLRKGSETYGKWEGVVLSAENRRQFFIPRGFAHGFLVLSDTAEFCYKCDDVYRPGDEGGLMWNDPEIGIEWPALEGDSVLDDSQLVLSEKDKHHPSLARLKDIGCLMHQ</sequence>
<comment type="similarity">
    <text evidence="1 4">Belongs to the dTDP-4-dehydrorhamnose 3,5-epimerase family.</text>
</comment>
<dbReference type="Pfam" id="PF00908">
    <property type="entry name" value="dTDP_sugar_isom"/>
    <property type="match status" value="1"/>
</dbReference>
<dbReference type="InterPro" id="IPR011051">
    <property type="entry name" value="RmlC_Cupin_sf"/>
</dbReference>
<feature type="active site" description="Proton acceptor" evidence="2">
    <location>
        <position position="70"/>
    </location>
</feature>
<dbReference type="GO" id="GO:0005829">
    <property type="term" value="C:cytosol"/>
    <property type="evidence" value="ECO:0007669"/>
    <property type="project" value="TreeGrafter"/>
</dbReference>
<dbReference type="NCBIfam" id="TIGR01221">
    <property type="entry name" value="rmlC"/>
    <property type="match status" value="1"/>
</dbReference>
<protein>
    <recommendedName>
        <fullName evidence="4">dTDP-4-dehydrorhamnose 3,5-epimerase</fullName>
        <ecNumber evidence="4">5.1.3.13</ecNumber>
    </recommendedName>
    <alternativeName>
        <fullName evidence="4">Thymidine diphospho-4-keto-rhamnose 3,5-epimerase</fullName>
    </alternativeName>
</protein>
<accession>A0A5K1ITJ8</accession>